<dbReference type="RefSeq" id="XP_052943957.1">
    <property type="nucleotide sequence ID" value="XM_053085838.1"/>
</dbReference>
<comment type="caution">
    <text evidence="4">The sequence shown here is derived from an EMBL/GenBank/DDBJ whole genome shotgun (WGS) entry which is preliminary data.</text>
</comment>
<feature type="region of interest" description="Disordered" evidence="2">
    <location>
        <begin position="90"/>
        <end position="124"/>
    </location>
</feature>
<organism evidence="4 5">
    <name type="scientific">Dioszegia hungarica</name>
    <dbReference type="NCBI Taxonomy" id="4972"/>
    <lineage>
        <taxon>Eukaryota</taxon>
        <taxon>Fungi</taxon>
        <taxon>Dikarya</taxon>
        <taxon>Basidiomycota</taxon>
        <taxon>Agaricomycotina</taxon>
        <taxon>Tremellomycetes</taxon>
        <taxon>Tremellales</taxon>
        <taxon>Bulleribasidiaceae</taxon>
        <taxon>Dioszegia</taxon>
    </lineage>
</organism>
<evidence type="ECO:0000256" key="2">
    <source>
        <dbReference type="SAM" id="MobiDB-lite"/>
    </source>
</evidence>
<keyword evidence="5" id="KW-1185">Reference proteome</keyword>
<evidence type="ECO:0000256" key="3">
    <source>
        <dbReference type="SAM" id="Phobius"/>
    </source>
</evidence>
<dbReference type="AlphaFoldDB" id="A0AA38H579"/>
<evidence type="ECO:0000313" key="5">
    <source>
        <dbReference type="Proteomes" id="UP001164286"/>
    </source>
</evidence>
<keyword evidence="1" id="KW-0175">Coiled coil</keyword>
<keyword evidence="3" id="KW-0472">Membrane</keyword>
<reference evidence="4" key="1">
    <citation type="journal article" date="2022" name="G3 (Bethesda)">
        <title>High quality genome of the basidiomycete yeast Dioszegia hungarica PDD-24b-2 isolated from cloud water.</title>
        <authorList>
            <person name="Jarrige D."/>
            <person name="Haridas S."/>
            <person name="Bleykasten-Grosshans C."/>
            <person name="Joly M."/>
            <person name="Nadalig T."/>
            <person name="Sancelme M."/>
            <person name="Vuilleumier S."/>
            <person name="Grigoriev I.V."/>
            <person name="Amato P."/>
            <person name="Bringel F."/>
        </authorList>
    </citation>
    <scope>NUCLEOTIDE SEQUENCE</scope>
    <source>
        <strain evidence="4">PDD-24b-2</strain>
    </source>
</reference>
<gene>
    <name evidence="4" type="ORF">MKK02DRAFT_17772</name>
</gene>
<dbReference type="Proteomes" id="UP001164286">
    <property type="component" value="Unassembled WGS sequence"/>
</dbReference>
<protein>
    <submittedName>
        <fullName evidence="4">Uncharacterized protein</fullName>
    </submittedName>
</protein>
<feature type="coiled-coil region" evidence="1">
    <location>
        <begin position="249"/>
        <end position="280"/>
    </location>
</feature>
<sequence>MSYYPPPAQQWAQQPSFPYPAPVAAPSPSASSPFPTPPLVFLILIAFAGYHILRRQESARDRSKVLAKEAAKAAKVDAAEIKALSSKDVRAGGLPSSGAVGNPAPKQISGKGGDPRKDPSSTSFRKNYFMTMQGPGRPALVPFQDGLRPKRGEAEGTMWWDNVPEDVKDLMAAPLDPDKLKAMMKNPWNEAMLKKDIELLKLKKQHKEEQERFEKVGNVLHALLSGLLCLVDMRLGIASFTFFLWRYFTAAHKTELEDKKDEVEKEKAEIMKRISEARKAAPDSSAANSIQRLQADLMRL</sequence>
<feature type="transmembrane region" description="Helical" evidence="3">
    <location>
        <begin position="36"/>
        <end position="53"/>
    </location>
</feature>
<proteinExistence type="predicted"/>
<dbReference type="EMBL" id="JAKWFO010000008">
    <property type="protein sequence ID" value="KAI9634180.1"/>
    <property type="molecule type" value="Genomic_DNA"/>
</dbReference>
<evidence type="ECO:0000313" key="4">
    <source>
        <dbReference type="EMBL" id="KAI9634180.1"/>
    </source>
</evidence>
<name>A0AA38H579_9TREE</name>
<dbReference type="GeneID" id="77725039"/>
<accession>A0AA38H579</accession>
<feature type="region of interest" description="Disordered" evidence="2">
    <location>
        <begin position="1"/>
        <end position="30"/>
    </location>
</feature>
<keyword evidence="3" id="KW-0812">Transmembrane</keyword>
<keyword evidence="3" id="KW-1133">Transmembrane helix</keyword>
<evidence type="ECO:0000256" key="1">
    <source>
        <dbReference type="SAM" id="Coils"/>
    </source>
</evidence>